<dbReference type="STRING" id="1121326.CLMAG_62680"/>
<evidence type="ECO:0000313" key="4">
    <source>
        <dbReference type="EMBL" id="KZL88413.1"/>
    </source>
</evidence>
<evidence type="ECO:0000259" key="3">
    <source>
        <dbReference type="Pfam" id="PF08279"/>
    </source>
</evidence>
<dbReference type="PANTHER" id="PTHR40068">
    <property type="entry name" value="TRANSCRIPTION REPRESSOR NIAR-RELATED"/>
    <property type="match status" value="1"/>
</dbReference>
<reference evidence="4 5" key="1">
    <citation type="submission" date="2016-04" db="EMBL/GenBank/DDBJ databases">
        <title>Genome sequence of Clostridium magnum DSM 2767.</title>
        <authorList>
            <person name="Poehlein A."/>
            <person name="Uhlig R."/>
            <person name="Fischer R."/>
            <person name="Bahl H."/>
            <person name="Daniel R."/>
        </authorList>
    </citation>
    <scope>NUCLEOTIDE SEQUENCE [LARGE SCALE GENOMIC DNA]</scope>
    <source>
        <strain evidence="4 5">DSM 2767</strain>
    </source>
</reference>
<dbReference type="Pfam" id="PF02829">
    <property type="entry name" value="3H"/>
    <property type="match status" value="1"/>
</dbReference>
<feature type="domain" description="Helix-turn-helix type 11" evidence="3">
    <location>
        <begin position="6"/>
        <end position="58"/>
    </location>
</feature>
<dbReference type="InterPro" id="IPR004173">
    <property type="entry name" value="3H_domain"/>
</dbReference>
<keyword evidence="5" id="KW-1185">Reference proteome</keyword>
<protein>
    <submittedName>
        <fullName evidence="4">Putative transcription repressor NiaR</fullName>
    </submittedName>
</protein>
<dbReference type="GO" id="GO:0046872">
    <property type="term" value="F:metal ion binding"/>
    <property type="evidence" value="ECO:0007669"/>
    <property type="project" value="UniProtKB-KW"/>
</dbReference>
<dbReference type="EMBL" id="LWAE01000019">
    <property type="protein sequence ID" value="KZL88413.1"/>
    <property type="molecule type" value="Genomic_DNA"/>
</dbReference>
<dbReference type="InterPro" id="IPR013196">
    <property type="entry name" value="HTH_11"/>
</dbReference>
<dbReference type="InterPro" id="IPR036390">
    <property type="entry name" value="WH_DNA-bd_sf"/>
</dbReference>
<dbReference type="PATRIC" id="fig|1121326.3.peg.6343"/>
<name>A0A162QD24_9CLOT</name>
<accession>A0A162QD24</accession>
<feature type="binding site" evidence="1">
    <location>
        <position position="76"/>
    </location>
    <ligand>
        <name>Ni(2+)</name>
        <dbReference type="ChEBI" id="CHEBI:49786"/>
    </ligand>
</feature>
<feature type="domain" description="3H" evidence="2">
    <location>
        <begin position="73"/>
        <end position="168"/>
    </location>
</feature>
<feature type="binding site" evidence="1">
    <location>
        <position position="143"/>
    </location>
    <ligand>
        <name>Ni(2+)</name>
        <dbReference type="ChEBI" id="CHEBI:49786"/>
    </ligand>
</feature>
<comment type="caution">
    <text evidence="4">The sequence shown here is derived from an EMBL/GenBank/DDBJ whole genome shotgun (WGS) entry which is preliminary data.</text>
</comment>
<evidence type="ECO:0000259" key="2">
    <source>
        <dbReference type="Pfam" id="PF02829"/>
    </source>
</evidence>
<dbReference type="SUPFAM" id="SSF46785">
    <property type="entry name" value="Winged helix' DNA-binding domain"/>
    <property type="match status" value="1"/>
</dbReference>
<dbReference type="SUPFAM" id="SSF75500">
    <property type="entry name" value="Putative transcriptional regulator TM1602, C-terminal domain"/>
    <property type="match status" value="1"/>
</dbReference>
<dbReference type="InterPro" id="IPR026043">
    <property type="entry name" value="NadR"/>
</dbReference>
<proteinExistence type="predicted"/>
<dbReference type="AlphaFoldDB" id="A0A162QD24"/>
<dbReference type="OrthoDB" id="9792661at2"/>
<dbReference type="RefSeq" id="WP_066631130.1">
    <property type="nucleotide sequence ID" value="NZ_FQXL01000051.1"/>
</dbReference>
<dbReference type="PANTHER" id="PTHR40068:SF1">
    <property type="entry name" value="TRANSCRIPTION REPRESSOR NIAR-RELATED"/>
    <property type="match status" value="1"/>
</dbReference>
<keyword evidence="1" id="KW-0533">Nickel</keyword>
<feature type="binding site" evidence="1">
    <location>
        <position position="145"/>
    </location>
    <ligand>
        <name>Ni(2+)</name>
        <dbReference type="ChEBI" id="CHEBI:49786"/>
    </ligand>
</feature>
<organism evidence="4 5">
    <name type="scientific">Clostridium magnum DSM 2767</name>
    <dbReference type="NCBI Taxonomy" id="1121326"/>
    <lineage>
        <taxon>Bacteria</taxon>
        <taxon>Bacillati</taxon>
        <taxon>Bacillota</taxon>
        <taxon>Clostridia</taxon>
        <taxon>Eubacteriales</taxon>
        <taxon>Clostridiaceae</taxon>
        <taxon>Clostridium</taxon>
    </lineage>
</organism>
<gene>
    <name evidence="4" type="primary">niaR</name>
    <name evidence="4" type="ORF">CLMAG_62680</name>
</gene>
<dbReference type="Gene3D" id="3.30.1340.20">
    <property type="entry name" value="3H domain"/>
    <property type="match status" value="1"/>
</dbReference>
<dbReference type="InterPro" id="IPR035922">
    <property type="entry name" value="3H_dom_sf"/>
</dbReference>
<evidence type="ECO:0000313" key="5">
    <source>
        <dbReference type="Proteomes" id="UP000076603"/>
    </source>
</evidence>
<dbReference type="Proteomes" id="UP000076603">
    <property type="component" value="Unassembled WGS sequence"/>
</dbReference>
<keyword evidence="1" id="KW-0479">Metal-binding</keyword>
<dbReference type="InterPro" id="IPR036388">
    <property type="entry name" value="WH-like_DNA-bd_sf"/>
</dbReference>
<dbReference type="PIRSF" id="PIRSF037847">
    <property type="entry name" value="NiaR"/>
    <property type="match status" value="1"/>
</dbReference>
<dbReference type="Gene3D" id="1.10.10.10">
    <property type="entry name" value="Winged helix-like DNA-binding domain superfamily/Winged helix DNA-binding domain"/>
    <property type="match status" value="1"/>
</dbReference>
<feature type="binding site" evidence="1">
    <location>
        <position position="84"/>
    </location>
    <ligand>
        <name>Ni(2+)</name>
        <dbReference type="ChEBI" id="CHEBI:49786"/>
    </ligand>
</feature>
<evidence type="ECO:0000256" key="1">
    <source>
        <dbReference type="PIRSR" id="PIRSR037847-1"/>
    </source>
</evidence>
<dbReference type="Pfam" id="PF08279">
    <property type="entry name" value="HTH_11"/>
    <property type="match status" value="1"/>
</dbReference>
<sequence length="171" mass="19513">MNSKERRKYIEDLLRKTNTPHKGHVLSEELGVTRQIIVKDIAILRAEGKKIIATPEGYLISNEEKNLVKKVMAFCHKADDIEDELKTVVKFGGIIEDVIIEHSVYGELKGMLMIKTLYDVENFIKKINEHKAEPLLILTGGIHLHTISAENDDIMDNITTELKNKMYLLSD</sequence>